<organism evidence="9">
    <name type="scientific">uncultured Bacteroidota bacterium</name>
    <dbReference type="NCBI Taxonomy" id="152509"/>
    <lineage>
        <taxon>Bacteria</taxon>
        <taxon>Pseudomonadati</taxon>
        <taxon>Bacteroidota</taxon>
        <taxon>environmental samples</taxon>
    </lineage>
</organism>
<dbReference type="Pfam" id="PF09335">
    <property type="entry name" value="VTT_dom"/>
    <property type="match status" value="1"/>
</dbReference>
<keyword evidence="5 7" id="KW-1133">Transmembrane helix</keyword>
<keyword evidence="3 7" id="KW-1003">Cell membrane</keyword>
<reference evidence="9" key="1">
    <citation type="journal article" date="2005" name="Environ. Microbiol.">
        <title>Genetic and functional properties of uncultivated thermophilic crenarchaeotes from a subsurface gold mine as revealed by analysis of genome fragments.</title>
        <authorList>
            <person name="Nunoura T."/>
            <person name="Hirayama H."/>
            <person name="Takami H."/>
            <person name="Oida H."/>
            <person name="Nishi S."/>
            <person name="Shimamura S."/>
            <person name="Suzuki Y."/>
            <person name="Inagaki F."/>
            <person name="Takai K."/>
            <person name="Nealson K.H."/>
            <person name="Horikoshi K."/>
        </authorList>
    </citation>
    <scope>NUCLEOTIDE SEQUENCE</scope>
</reference>
<feature type="transmembrane region" description="Helical" evidence="7">
    <location>
        <begin position="20"/>
        <end position="42"/>
    </location>
</feature>
<evidence type="ECO:0000256" key="5">
    <source>
        <dbReference type="ARBA" id="ARBA00022989"/>
    </source>
</evidence>
<dbReference type="GO" id="GO:0005886">
    <property type="term" value="C:plasma membrane"/>
    <property type="evidence" value="ECO:0007669"/>
    <property type="project" value="UniProtKB-SubCell"/>
</dbReference>
<dbReference type="EMBL" id="AP011785">
    <property type="protein sequence ID" value="BAL57826.1"/>
    <property type="molecule type" value="Genomic_DNA"/>
</dbReference>
<gene>
    <name evidence="9" type="ORF">HGMM_F52E02C09</name>
</gene>
<evidence type="ECO:0000256" key="6">
    <source>
        <dbReference type="ARBA" id="ARBA00023136"/>
    </source>
</evidence>
<evidence type="ECO:0000256" key="3">
    <source>
        <dbReference type="ARBA" id="ARBA00022475"/>
    </source>
</evidence>
<accession>H5SNU0</accession>
<evidence type="ECO:0000313" key="9">
    <source>
        <dbReference type="EMBL" id="BAL57826.1"/>
    </source>
</evidence>
<feature type="transmembrane region" description="Helical" evidence="7">
    <location>
        <begin position="48"/>
        <end position="78"/>
    </location>
</feature>
<dbReference type="PANTHER" id="PTHR30353:SF0">
    <property type="entry name" value="TRANSMEMBRANE PROTEIN"/>
    <property type="match status" value="1"/>
</dbReference>
<evidence type="ECO:0000256" key="2">
    <source>
        <dbReference type="ARBA" id="ARBA00010792"/>
    </source>
</evidence>
<evidence type="ECO:0000256" key="1">
    <source>
        <dbReference type="ARBA" id="ARBA00004651"/>
    </source>
</evidence>
<reference evidence="9" key="2">
    <citation type="journal article" date="2012" name="PLoS ONE">
        <title>A Deeply Branching Thermophilic Bacterium with an Ancient Acetyl-CoA Pathway Dominates a Subsurface Ecosystem.</title>
        <authorList>
            <person name="Takami H."/>
            <person name="Noguchi H."/>
            <person name="Takaki Y."/>
            <person name="Uchiyama I."/>
            <person name="Toyoda A."/>
            <person name="Nishi S."/>
            <person name="Chee G.-J."/>
            <person name="Arai W."/>
            <person name="Nunoura T."/>
            <person name="Itoh T."/>
            <person name="Hattori M."/>
            <person name="Takai K."/>
        </authorList>
    </citation>
    <scope>NUCLEOTIDE SEQUENCE</scope>
</reference>
<dbReference type="PANTHER" id="PTHR30353">
    <property type="entry name" value="INNER MEMBRANE PROTEIN DEDA-RELATED"/>
    <property type="match status" value="1"/>
</dbReference>
<feature type="transmembrane region" description="Helical" evidence="7">
    <location>
        <begin position="184"/>
        <end position="202"/>
    </location>
</feature>
<sequence length="216" mass="24070">MQELFELVRQIIDPEQIIRVGGLALVTAVVFAETGLMIGFFLPGDSLLFTVGLFCALGILPVEVGWVLLALTAAAIVGDQVGYWTGRMLGQKLFEKQDSRFFKRKYLDQTRAFYERWGATAIVLGRFVPIVRTFAPILAGAVQFPTRKFLLYNAGGGLLWVVSLILAGYGLGSAFPWLRKYVELIALGIIVLSILPIVRTWWKERALLRQTSRTSS</sequence>
<evidence type="ECO:0000256" key="4">
    <source>
        <dbReference type="ARBA" id="ARBA00022692"/>
    </source>
</evidence>
<name>H5SNU0_9BACT</name>
<evidence type="ECO:0000259" key="8">
    <source>
        <dbReference type="Pfam" id="PF09335"/>
    </source>
</evidence>
<protein>
    <submittedName>
        <fullName evidence="9">Hypothetical conserved protein</fullName>
    </submittedName>
</protein>
<dbReference type="AlphaFoldDB" id="H5SNU0"/>
<keyword evidence="6 7" id="KW-0472">Membrane</keyword>
<comment type="similarity">
    <text evidence="2 7">Belongs to the DedA family.</text>
</comment>
<keyword evidence="4 7" id="KW-0812">Transmembrane</keyword>
<proteinExistence type="inferred from homology"/>
<comment type="subcellular location">
    <subcellularLocation>
        <location evidence="1 7">Cell membrane</location>
        <topology evidence="1 7">Multi-pass membrane protein</topology>
    </subcellularLocation>
</comment>
<feature type="transmembrane region" description="Helical" evidence="7">
    <location>
        <begin position="157"/>
        <end position="178"/>
    </location>
</feature>
<feature type="domain" description="VTT" evidence="8">
    <location>
        <begin position="42"/>
        <end position="169"/>
    </location>
</feature>
<evidence type="ECO:0000256" key="7">
    <source>
        <dbReference type="RuleBase" id="RU367016"/>
    </source>
</evidence>
<dbReference type="InterPro" id="IPR032818">
    <property type="entry name" value="DedA-like"/>
</dbReference>
<dbReference type="InterPro" id="IPR032816">
    <property type="entry name" value="VTT_dom"/>
</dbReference>